<keyword evidence="1" id="KW-0812">Transmembrane</keyword>
<gene>
    <name evidence="2" type="ORF">KIN20_025153</name>
</gene>
<keyword evidence="3" id="KW-1185">Reference proteome</keyword>
<feature type="transmembrane region" description="Helical" evidence="1">
    <location>
        <begin position="158"/>
        <end position="180"/>
    </location>
</feature>
<organism evidence="2 3">
    <name type="scientific">Parelaphostrongylus tenuis</name>
    <name type="common">Meningeal worm</name>
    <dbReference type="NCBI Taxonomy" id="148309"/>
    <lineage>
        <taxon>Eukaryota</taxon>
        <taxon>Metazoa</taxon>
        <taxon>Ecdysozoa</taxon>
        <taxon>Nematoda</taxon>
        <taxon>Chromadorea</taxon>
        <taxon>Rhabditida</taxon>
        <taxon>Rhabditina</taxon>
        <taxon>Rhabditomorpha</taxon>
        <taxon>Strongyloidea</taxon>
        <taxon>Metastrongylidae</taxon>
        <taxon>Parelaphostrongylus</taxon>
    </lineage>
</organism>
<reference evidence="2" key="1">
    <citation type="submission" date="2021-06" db="EMBL/GenBank/DDBJ databases">
        <title>Parelaphostrongylus tenuis whole genome reference sequence.</title>
        <authorList>
            <person name="Garwood T.J."/>
            <person name="Larsen P.A."/>
            <person name="Fountain-Jones N.M."/>
            <person name="Garbe J.R."/>
            <person name="Macchietto M.G."/>
            <person name="Kania S.A."/>
            <person name="Gerhold R.W."/>
            <person name="Richards J.E."/>
            <person name="Wolf T.M."/>
        </authorList>
    </citation>
    <scope>NUCLEOTIDE SEQUENCE</scope>
    <source>
        <strain evidence="2">MNPRO001-30</strain>
        <tissue evidence="2">Meninges</tissue>
    </source>
</reference>
<evidence type="ECO:0000313" key="2">
    <source>
        <dbReference type="EMBL" id="KAJ1364956.1"/>
    </source>
</evidence>
<proteinExistence type="predicted"/>
<dbReference type="EMBL" id="JAHQIW010005112">
    <property type="protein sequence ID" value="KAJ1364956.1"/>
    <property type="molecule type" value="Genomic_DNA"/>
</dbReference>
<comment type="caution">
    <text evidence="2">The sequence shown here is derived from an EMBL/GenBank/DDBJ whole genome shotgun (WGS) entry which is preliminary data.</text>
</comment>
<accession>A0AAD5N8G9</accession>
<name>A0AAD5N8G9_PARTN</name>
<evidence type="ECO:0000256" key="1">
    <source>
        <dbReference type="SAM" id="Phobius"/>
    </source>
</evidence>
<evidence type="ECO:0000313" key="3">
    <source>
        <dbReference type="Proteomes" id="UP001196413"/>
    </source>
</evidence>
<keyword evidence="1" id="KW-0472">Membrane</keyword>
<keyword evidence="1" id="KW-1133">Transmembrane helix</keyword>
<dbReference type="Proteomes" id="UP001196413">
    <property type="component" value="Unassembled WGS sequence"/>
</dbReference>
<dbReference type="AlphaFoldDB" id="A0AAD5N8G9"/>
<protein>
    <submittedName>
        <fullName evidence="2">Uncharacterized protein</fullName>
    </submittedName>
</protein>
<sequence length="306" mass="33782">MANLAAKCLCVKSIETDIGRERSFDGLNAQGLTSAEACRCQSVEYYKDQSCEADFKESEGIKNQLRKGHPTTMSTSENIRKIRCEVQGNSALSMRRMAKKLRSSEWRVENIVESKLKLGDRRIAQVHDNARLHVANPIKNVLKELKAKSKNLTNMTKLLVDSLVISVIIITAVFGCGVLPPGQASTRNFTVTGFTLPVNMAYSADINVRTMVSGIASSGEAVQTFVSRLLMQTVFDVLEWQGRNAGLPDALIAAILGQLTVETTYKALECKKATVDHPNPAMECEFQLLTRLQQHTQLINAPKIII</sequence>